<evidence type="ECO:0000256" key="1">
    <source>
        <dbReference type="ARBA" id="ARBA00023186"/>
    </source>
</evidence>
<keyword evidence="2" id="KW-1133">Transmembrane helix</keyword>
<dbReference type="Gene3D" id="1.10.287.110">
    <property type="entry name" value="DnaJ domain"/>
    <property type="match status" value="1"/>
</dbReference>
<dbReference type="SUPFAM" id="SSF81901">
    <property type="entry name" value="HCP-like"/>
    <property type="match status" value="1"/>
</dbReference>
<evidence type="ECO:0008006" key="5">
    <source>
        <dbReference type="Google" id="ProtNLM"/>
    </source>
</evidence>
<protein>
    <recommendedName>
        <fullName evidence="5">J domain-containing protein</fullName>
    </recommendedName>
</protein>
<dbReference type="CDD" id="cd06257">
    <property type="entry name" value="DnaJ"/>
    <property type="match status" value="1"/>
</dbReference>
<accession>A0A1E5BCQ3</accession>
<dbReference type="RefSeq" id="WP_017040492.1">
    <property type="nucleotide sequence ID" value="NZ_AJYQ02000111.1"/>
</dbReference>
<dbReference type="AlphaFoldDB" id="A0A1E5BCQ3"/>
<evidence type="ECO:0000313" key="3">
    <source>
        <dbReference type="EMBL" id="OEE32621.1"/>
    </source>
</evidence>
<dbReference type="InterPro" id="IPR006597">
    <property type="entry name" value="Sel1-like"/>
</dbReference>
<dbReference type="SUPFAM" id="SSF46565">
    <property type="entry name" value="Chaperone J-domain"/>
    <property type="match status" value="1"/>
</dbReference>
<evidence type="ECO:0000256" key="2">
    <source>
        <dbReference type="SAM" id="Phobius"/>
    </source>
</evidence>
<reference evidence="3 4" key="1">
    <citation type="journal article" date="2012" name="Science">
        <title>Ecological populations of bacteria act as socially cohesive units of antibiotic production and resistance.</title>
        <authorList>
            <person name="Cordero O.X."/>
            <person name="Wildschutte H."/>
            <person name="Kirkup B."/>
            <person name="Proehl S."/>
            <person name="Ngo L."/>
            <person name="Hussain F."/>
            <person name="Le Roux F."/>
            <person name="Mincer T."/>
            <person name="Polz M.F."/>
        </authorList>
    </citation>
    <scope>NUCLEOTIDE SEQUENCE [LARGE SCALE GENOMIC DNA]</scope>
    <source>
        <strain evidence="3 4">ZF-129</strain>
    </source>
</reference>
<dbReference type="EMBL" id="AJYQ02000111">
    <property type="protein sequence ID" value="OEE32621.1"/>
    <property type="molecule type" value="Genomic_DNA"/>
</dbReference>
<sequence length="348" mass="39723">MFVFRANLIKSQRNVLILKWLLSLLLLPSLCFGDPIADLTPRAESNDASAQFQLANLYANSTSETDLEQALYWYQQAASNNHTQAHFSLATYYLKGIGTEQNLTQAIFWLTKLSTTGNVDAQLALATIYEQTTDQVENLDMAEIWYLLAQPNSELAVEGYSRVLEAKFNQRKAQQVSSLDQLDIAFEPQQTDVNHTSDQMPTINHQTNPTYVLIILIIVAASLITFLYKRRRRVKSDHATKAENDQKRRLIESNQAQALIIKQQKKQIETIYRHVKKLQQASPKNANDQKLYTACAMFGFTSTKLPDQKTIKVRYKQLSKLYHPDLSGTDDEMKRLNNALKIILAHIK</sequence>
<dbReference type="Proteomes" id="UP000094741">
    <property type="component" value="Unassembled WGS sequence"/>
</dbReference>
<dbReference type="InterPro" id="IPR036869">
    <property type="entry name" value="J_dom_sf"/>
</dbReference>
<dbReference type="eggNOG" id="COG2214">
    <property type="taxonomic scope" value="Bacteria"/>
</dbReference>
<keyword evidence="2" id="KW-0812">Transmembrane</keyword>
<dbReference type="InterPro" id="IPR011990">
    <property type="entry name" value="TPR-like_helical_dom_sf"/>
</dbReference>
<keyword evidence="1" id="KW-0143">Chaperone</keyword>
<comment type="caution">
    <text evidence="3">The sequence shown here is derived from an EMBL/GenBank/DDBJ whole genome shotgun (WGS) entry which is preliminary data.</text>
</comment>
<dbReference type="eggNOG" id="COG0790">
    <property type="taxonomic scope" value="Bacteria"/>
</dbReference>
<dbReference type="InterPro" id="IPR050767">
    <property type="entry name" value="Sel1_AlgK"/>
</dbReference>
<evidence type="ECO:0000313" key="4">
    <source>
        <dbReference type="Proteomes" id="UP000094741"/>
    </source>
</evidence>
<dbReference type="Pfam" id="PF08238">
    <property type="entry name" value="Sel1"/>
    <property type="match status" value="3"/>
</dbReference>
<dbReference type="PANTHER" id="PTHR11102:SF160">
    <property type="entry name" value="ERAD-ASSOCIATED E3 UBIQUITIN-PROTEIN LIGASE COMPONENT HRD3"/>
    <property type="match status" value="1"/>
</dbReference>
<dbReference type="Gene3D" id="1.25.40.10">
    <property type="entry name" value="Tetratricopeptide repeat domain"/>
    <property type="match status" value="1"/>
</dbReference>
<proteinExistence type="predicted"/>
<dbReference type="PANTHER" id="PTHR11102">
    <property type="entry name" value="SEL-1-LIKE PROTEIN"/>
    <property type="match status" value="1"/>
</dbReference>
<dbReference type="SMART" id="SM00671">
    <property type="entry name" value="SEL1"/>
    <property type="match status" value="3"/>
</dbReference>
<gene>
    <name evidence="3" type="ORF">A1QO_01530</name>
</gene>
<organism evidence="3 4">
    <name type="scientific">Vibrio genomosp. F10 str. ZF-129</name>
    <dbReference type="NCBI Taxonomy" id="1187848"/>
    <lineage>
        <taxon>Bacteria</taxon>
        <taxon>Pseudomonadati</taxon>
        <taxon>Pseudomonadota</taxon>
        <taxon>Gammaproteobacteria</taxon>
        <taxon>Vibrionales</taxon>
        <taxon>Vibrionaceae</taxon>
        <taxon>Vibrio</taxon>
    </lineage>
</organism>
<keyword evidence="2" id="KW-0472">Membrane</keyword>
<dbReference type="OrthoDB" id="5906522at2"/>
<feature type="transmembrane region" description="Helical" evidence="2">
    <location>
        <begin position="210"/>
        <end position="228"/>
    </location>
</feature>
<name>A0A1E5BCQ3_9VIBR</name>
<dbReference type="InterPro" id="IPR001623">
    <property type="entry name" value="DnaJ_domain"/>
</dbReference>
<dbReference type="STRING" id="1187848.A1QO_01530"/>